<dbReference type="STRING" id="649349.Lbys_3575"/>
<protein>
    <recommendedName>
        <fullName evidence="3">Lipoprotein</fullName>
    </recommendedName>
</protein>
<accession>E4RZT1</accession>
<proteinExistence type="predicted"/>
<dbReference type="PROSITE" id="PS51257">
    <property type="entry name" value="PROKAR_LIPOPROTEIN"/>
    <property type="match status" value="1"/>
</dbReference>
<keyword evidence="2" id="KW-1185">Reference proteome</keyword>
<dbReference type="HOGENOM" id="CLU_101385_0_0_10"/>
<gene>
    <name evidence="1" type="ordered locus">Lbys_3575</name>
</gene>
<dbReference type="AlphaFoldDB" id="E4RZT1"/>
<reference evidence="1 2" key="2">
    <citation type="journal article" date="2011" name="Stand. Genomic Sci.">
        <title>Complete genome sequence of Leadbetterella byssophila type strain (4M15).</title>
        <authorList>
            <person name="Abt B."/>
            <person name="Teshima H."/>
            <person name="Lucas S."/>
            <person name="Lapidus A."/>
            <person name="Del Rio T.G."/>
            <person name="Nolan M."/>
            <person name="Tice H."/>
            <person name="Cheng J.F."/>
            <person name="Pitluck S."/>
            <person name="Liolios K."/>
            <person name="Pagani I."/>
            <person name="Ivanova N."/>
            <person name="Mavromatis K."/>
            <person name="Pati A."/>
            <person name="Tapia R."/>
            <person name="Han C."/>
            <person name="Goodwin L."/>
            <person name="Chen A."/>
            <person name="Palaniappan K."/>
            <person name="Land M."/>
            <person name="Hauser L."/>
            <person name="Chang Y.J."/>
            <person name="Jeffries C.D."/>
            <person name="Rohde M."/>
            <person name="Goker M."/>
            <person name="Tindall B.J."/>
            <person name="Detter J.C."/>
            <person name="Woyke T."/>
            <person name="Bristow J."/>
            <person name="Eisen J.A."/>
            <person name="Markowitz V."/>
            <person name="Hugenholtz P."/>
            <person name="Klenk H.P."/>
            <person name="Kyrpides N.C."/>
        </authorList>
    </citation>
    <scope>NUCLEOTIDE SEQUENCE [LARGE SCALE GENOMIC DNA]</scope>
    <source>
        <strain evidence="2">DSM 17132 / JCM 16389 / KACC 11308 / NBRC 106382 / 4M15</strain>
    </source>
</reference>
<organism evidence="1 2">
    <name type="scientific">Leadbetterella byssophila (strain DSM 17132 / JCM 16389 / KACC 11308 / NBRC 106382 / 4M15)</name>
    <dbReference type="NCBI Taxonomy" id="649349"/>
    <lineage>
        <taxon>Bacteria</taxon>
        <taxon>Pseudomonadati</taxon>
        <taxon>Bacteroidota</taxon>
        <taxon>Cytophagia</taxon>
        <taxon>Cytophagales</taxon>
        <taxon>Leadbetterellaceae</taxon>
        <taxon>Leadbetterella</taxon>
    </lineage>
</organism>
<evidence type="ECO:0008006" key="3">
    <source>
        <dbReference type="Google" id="ProtNLM"/>
    </source>
</evidence>
<evidence type="ECO:0000313" key="1">
    <source>
        <dbReference type="EMBL" id="ADQ19223.1"/>
    </source>
</evidence>
<sequence length="156" mass="18163">MRYLIYLSLFSVLACGRIKQEDTSEIRAEIERSMIKRVTEKDLMQEVSVWGEQAKKKWDADYRVECQQTYVFDDYTLEVYNKDLPVEGQGVKSQLIEAYSYGLQQGQPVGTNIQKLNDTLFIYSFPLSDKSYLKQVCKQDFAFVLLSSKKIISQIK</sequence>
<reference key="1">
    <citation type="submission" date="2010-11" db="EMBL/GenBank/DDBJ databases">
        <title>The complete genome of Leadbetterella byssophila DSM 17132.</title>
        <authorList>
            <consortium name="US DOE Joint Genome Institute (JGI-PGF)"/>
            <person name="Lucas S."/>
            <person name="Copeland A."/>
            <person name="Lapidus A."/>
            <person name="Glavina del Rio T."/>
            <person name="Dalin E."/>
            <person name="Tice H."/>
            <person name="Bruce D."/>
            <person name="Goodwin L."/>
            <person name="Pitluck S."/>
            <person name="Kyrpides N."/>
            <person name="Mavromatis K."/>
            <person name="Ivanova N."/>
            <person name="Teshima H."/>
            <person name="Brettin T."/>
            <person name="Detter J.C."/>
            <person name="Han C."/>
            <person name="Tapia R."/>
            <person name="Land M."/>
            <person name="Hauser L."/>
            <person name="Markowitz V."/>
            <person name="Cheng J.-F."/>
            <person name="Hugenholtz P."/>
            <person name="Woyke T."/>
            <person name="Wu D."/>
            <person name="Tindall B."/>
            <person name="Pomrenke H.G."/>
            <person name="Brambilla E."/>
            <person name="Klenk H.-P."/>
            <person name="Eisen J.A."/>
        </authorList>
    </citation>
    <scope>NUCLEOTIDE SEQUENCE [LARGE SCALE GENOMIC DNA]</scope>
    <source>
        <strain>DSM 17132</strain>
    </source>
</reference>
<dbReference type="EMBL" id="CP002305">
    <property type="protein sequence ID" value="ADQ19223.1"/>
    <property type="molecule type" value="Genomic_DNA"/>
</dbReference>
<name>E4RZT1_LEAB4</name>
<dbReference type="Proteomes" id="UP000007435">
    <property type="component" value="Chromosome"/>
</dbReference>
<dbReference type="KEGG" id="lby:Lbys_3575"/>
<evidence type="ECO:0000313" key="2">
    <source>
        <dbReference type="Proteomes" id="UP000007435"/>
    </source>
</evidence>